<protein>
    <submittedName>
        <fullName evidence="1">Uncharacterized protein</fullName>
    </submittedName>
</protein>
<organism evidence="1 2">
    <name type="scientific">Neisseria mucosa (strain ATCC 25996 / DSM 4631 / NCTC 10774 / M26)</name>
    <dbReference type="NCBI Taxonomy" id="546266"/>
    <lineage>
        <taxon>Bacteria</taxon>
        <taxon>Pseudomonadati</taxon>
        <taxon>Pseudomonadota</taxon>
        <taxon>Betaproteobacteria</taxon>
        <taxon>Neisseriales</taxon>
        <taxon>Neisseriaceae</taxon>
        <taxon>Neisseria</taxon>
    </lineage>
</organism>
<proteinExistence type="predicted"/>
<accession>D2ZYH1</accession>
<evidence type="ECO:0000313" key="2">
    <source>
        <dbReference type="Proteomes" id="UP000003344"/>
    </source>
</evidence>
<dbReference type="EMBL" id="ACDX02000013">
    <property type="protein sequence ID" value="EFC87943.1"/>
    <property type="molecule type" value="Genomic_DNA"/>
</dbReference>
<gene>
    <name evidence="1" type="ORF">NEIMUCOT_05680</name>
</gene>
<evidence type="ECO:0000313" key="1">
    <source>
        <dbReference type="EMBL" id="EFC87943.1"/>
    </source>
</evidence>
<reference evidence="1 2" key="1">
    <citation type="submission" date="2009-10" db="EMBL/GenBank/DDBJ databases">
        <authorList>
            <person name="Weinstock G."/>
            <person name="Sodergren E."/>
            <person name="Clifton S."/>
            <person name="Fulton L."/>
            <person name="Fulton B."/>
            <person name="Courtney L."/>
            <person name="Fronick C."/>
            <person name="Harrison M."/>
            <person name="Strong C."/>
            <person name="Farmer C."/>
            <person name="Delahaunty K."/>
            <person name="Markovic C."/>
            <person name="Hall O."/>
            <person name="Minx P."/>
            <person name="Tomlinson C."/>
            <person name="Mitreva M."/>
            <person name="Nelson J."/>
            <person name="Hou S."/>
            <person name="Wollam A."/>
            <person name="Pepin K.H."/>
            <person name="Johnson M."/>
            <person name="Bhonagiri V."/>
            <person name="Nash W.E."/>
            <person name="Warren W."/>
            <person name="Chinwalla A."/>
            <person name="Mardis E.R."/>
            <person name="Wilson R.K."/>
        </authorList>
    </citation>
    <scope>NUCLEOTIDE SEQUENCE [LARGE SCALE GENOMIC DNA]</scope>
    <source>
        <strain evidence="2">ATCC 25996 / DSM 4631 / NCTC 10774 / M26</strain>
    </source>
</reference>
<sequence length="42" mass="5130">MLSYFLLPNYIIFRKILKFLLFFNQIKSNNFPLGFLVFSLRL</sequence>
<name>D2ZYH1_NEIM2</name>
<dbReference type="AlphaFoldDB" id="D2ZYH1"/>
<dbReference type="Proteomes" id="UP000003344">
    <property type="component" value="Unassembled WGS sequence"/>
</dbReference>
<comment type="caution">
    <text evidence="1">The sequence shown here is derived from an EMBL/GenBank/DDBJ whole genome shotgun (WGS) entry which is preliminary data.</text>
</comment>